<evidence type="ECO:0000313" key="2">
    <source>
        <dbReference type="Proteomes" id="UP001500840"/>
    </source>
</evidence>
<evidence type="ECO:0000313" key="1">
    <source>
        <dbReference type="EMBL" id="GAA4459672.1"/>
    </source>
</evidence>
<accession>A0ABP8N501</accession>
<dbReference type="Proteomes" id="UP001500840">
    <property type="component" value="Unassembled WGS sequence"/>
</dbReference>
<name>A0ABP8N501_9BACT</name>
<gene>
    <name evidence="1" type="ORF">GCM10023156_39580</name>
</gene>
<organism evidence="1 2">
    <name type="scientific">Novipirellula rosea</name>
    <dbReference type="NCBI Taxonomy" id="1031540"/>
    <lineage>
        <taxon>Bacteria</taxon>
        <taxon>Pseudomonadati</taxon>
        <taxon>Planctomycetota</taxon>
        <taxon>Planctomycetia</taxon>
        <taxon>Pirellulales</taxon>
        <taxon>Pirellulaceae</taxon>
        <taxon>Novipirellula</taxon>
    </lineage>
</organism>
<proteinExistence type="predicted"/>
<sequence>MSLTGLITEYNESISTLRKKEYVYLAWIQKFWGEGEVARFEEFINAVREFDSAIHSLNDQFEAVNITEKQEKVDPERAKEALELLIPAVESVRKNGRRLLLSLS</sequence>
<protein>
    <submittedName>
        <fullName evidence="1">Uncharacterized protein</fullName>
    </submittedName>
</protein>
<keyword evidence="2" id="KW-1185">Reference proteome</keyword>
<reference evidence="2" key="1">
    <citation type="journal article" date="2019" name="Int. J. Syst. Evol. Microbiol.">
        <title>The Global Catalogue of Microorganisms (GCM) 10K type strain sequencing project: providing services to taxonomists for standard genome sequencing and annotation.</title>
        <authorList>
            <consortium name="The Broad Institute Genomics Platform"/>
            <consortium name="The Broad Institute Genome Sequencing Center for Infectious Disease"/>
            <person name="Wu L."/>
            <person name="Ma J."/>
        </authorList>
    </citation>
    <scope>NUCLEOTIDE SEQUENCE [LARGE SCALE GENOMIC DNA]</scope>
    <source>
        <strain evidence="2">JCM 17759</strain>
    </source>
</reference>
<comment type="caution">
    <text evidence="1">The sequence shown here is derived from an EMBL/GenBank/DDBJ whole genome shotgun (WGS) entry which is preliminary data.</text>
</comment>
<dbReference type="EMBL" id="BAABGA010000048">
    <property type="protein sequence ID" value="GAA4459672.1"/>
    <property type="molecule type" value="Genomic_DNA"/>
</dbReference>